<dbReference type="InterPro" id="IPR050724">
    <property type="entry name" value="Glu_Leu_Phe_Val_DH"/>
</dbReference>
<dbReference type="Gene3D" id="1.10.285.10">
    <property type="entry name" value="Glutamate Dehydrogenase, chain A, domain 3"/>
    <property type="match status" value="2"/>
</dbReference>
<comment type="subunit">
    <text evidence="2">Homohexamer.</text>
</comment>
<evidence type="ECO:0000256" key="1">
    <source>
        <dbReference type="ARBA" id="ARBA00006382"/>
    </source>
</evidence>
<accession>A0ABS9K819</accession>
<name>A0ABS9K819_9BACT</name>
<dbReference type="RefSeq" id="WP_237851836.1">
    <property type="nucleotide sequence ID" value="NZ_JAKLWS010000001.1"/>
</dbReference>
<dbReference type="InterPro" id="IPR006097">
    <property type="entry name" value="Glu/Leu/Phe/Val/Trp_DH_dimer"/>
</dbReference>
<dbReference type="Pfam" id="PF02812">
    <property type="entry name" value="ELFV_dehydrog_N"/>
    <property type="match status" value="1"/>
</dbReference>
<dbReference type="InterPro" id="IPR036291">
    <property type="entry name" value="NAD(P)-bd_dom_sf"/>
</dbReference>
<reference evidence="7" key="2">
    <citation type="submission" date="2024-05" db="EMBL/GenBank/DDBJ databases">
        <title>Rhodohalobacter halophilus gen. nov., sp. nov., a moderately halophilic member of the family Balneolaceae.</title>
        <authorList>
            <person name="Xia J."/>
        </authorList>
    </citation>
    <scope>NUCLEOTIDE SEQUENCE</scope>
    <source>
        <strain evidence="7">WB101</strain>
    </source>
</reference>
<evidence type="ECO:0000256" key="4">
    <source>
        <dbReference type="PIRNR" id="PIRNR000185"/>
    </source>
</evidence>
<dbReference type="PRINTS" id="PR00082">
    <property type="entry name" value="GLFDHDRGNASE"/>
</dbReference>
<organism evidence="7 8">
    <name type="scientific">Rhodohalobacter sulfatireducens</name>
    <dbReference type="NCBI Taxonomy" id="2911366"/>
    <lineage>
        <taxon>Bacteria</taxon>
        <taxon>Pseudomonadati</taxon>
        <taxon>Balneolota</taxon>
        <taxon>Balneolia</taxon>
        <taxon>Balneolales</taxon>
        <taxon>Balneolaceae</taxon>
        <taxon>Rhodohalobacter</taxon>
    </lineage>
</organism>
<dbReference type="InterPro" id="IPR033922">
    <property type="entry name" value="NAD_bind_Glu_DH"/>
</dbReference>
<comment type="caution">
    <text evidence="7">The sequence shown here is derived from an EMBL/GenBank/DDBJ whole genome shotgun (WGS) entry which is preliminary data.</text>
</comment>
<dbReference type="InterPro" id="IPR046346">
    <property type="entry name" value="Aminoacid_DH-like_N_sf"/>
</dbReference>
<reference evidence="7" key="1">
    <citation type="submission" date="2022-01" db="EMBL/GenBank/DDBJ databases">
        <authorList>
            <person name="Wang Y."/>
        </authorList>
    </citation>
    <scope>NUCLEOTIDE SEQUENCE</scope>
    <source>
        <strain evidence="7">WB101</strain>
    </source>
</reference>
<dbReference type="NCBIfam" id="NF006929">
    <property type="entry name" value="PRK09414.1"/>
    <property type="match status" value="1"/>
</dbReference>
<proteinExistence type="inferred from homology"/>
<dbReference type="CDD" id="cd05313">
    <property type="entry name" value="NAD_bind_2_Glu_DH"/>
    <property type="match status" value="1"/>
</dbReference>
<keyword evidence="8" id="KW-1185">Reference proteome</keyword>
<feature type="domain" description="Glutamate/phenylalanine/leucine/valine/L-tryptophan dehydrogenase C-terminal" evidence="6">
    <location>
        <begin position="201"/>
        <end position="443"/>
    </location>
</feature>
<evidence type="ECO:0000259" key="6">
    <source>
        <dbReference type="SMART" id="SM00839"/>
    </source>
</evidence>
<dbReference type="PIRSF" id="PIRSF000185">
    <property type="entry name" value="Glu_DH"/>
    <property type="match status" value="1"/>
</dbReference>
<dbReference type="InterPro" id="IPR006095">
    <property type="entry name" value="Glu/Leu/Phe/Val/Trp_DH"/>
</dbReference>
<evidence type="ECO:0000313" key="7">
    <source>
        <dbReference type="EMBL" id="MCG2586986.1"/>
    </source>
</evidence>
<dbReference type="SMART" id="SM00839">
    <property type="entry name" value="ELFV_dehydrog"/>
    <property type="match status" value="1"/>
</dbReference>
<evidence type="ECO:0000256" key="2">
    <source>
        <dbReference type="ARBA" id="ARBA00011643"/>
    </source>
</evidence>
<dbReference type="SUPFAM" id="SSF51735">
    <property type="entry name" value="NAD(P)-binding Rossmann-fold domains"/>
    <property type="match status" value="1"/>
</dbReference>
<dbReference type="Pfam" id="PF00208">
    <property type="entry name" value="ELFV_dehydrog"/>
    <property type="match status" value="1"/>
</dbReference>
<evidence type="ECO:0000313" key="8">
    <source>
        <dbReference type="Proteomes" id="UP001165366"/>
    </source>
</evidence>
<dbReference type="PANTHER" id="PTHR43571">
    <property type="entry name" value="NADP-SPECIFIC GLUTAMATE DEHYDROGENASE 1-RELATED"/>
    <property type="match status" value="1"/>
</dbReference>
<dbReference type="Gene3D" id="3.40.50.720">
    <property type="entry name" value="NAD(P)-binding Rossmann-like Domain"/>
    <property type="match status" value="1"/>
</dbReference>
<dbReference type="SUPFAM" id="SSF53223">
    <property type="entry name" value="Aminoacid dehydrogenase-like, N-terminal domain"/>
    <property type="match status" value="1"/>
</dbReference>
<evidence type="ECO:0000256" key="3">
    <source>
        <dbReference type="ARBA" id="ARBA00023002"/>
    </source>
</evidence>
<gene>
    <name evidence="7" type="primary">gdhA</name>
    <name evidence="7" type="ORF">L6773_00310</name>
</gene>
<dbReference type="EMBL" id="JAKLWS010000001">
    <property type="protein sequence ID" value="MCG2586986.1"/>
    <property type="molecule type" value="Genomic_DNA"/>
</dbReference>
<protein>
    <recommendedName>
        <fullName evidence="4">Glutamate dehydrogenase</fullName>
    </recommendedName>
</protein>
<dbReference type="Proteomes" id="UP001165366">
    <property type="component" value="Unassembled WGS sequence"/>
</dbReference>
<dbReference type="GO" id="GO:0004354">
    <property type="term" value="F:glutamate dehydrogenase (NADP+) activity"/>
    <property type="evidence" value="ECO:0007669"/>
    <property type="project" value="UniProtKB-EC"/>
</dbReference>
<dbReference type="InterPro" id="IPR014362">
    <property type="entry name" value="Glu_DH"/>
</dbReference>
<dbReference type="PANTHER" id="PTHR43571:SF1">
    <property type="entry name" value="NADP-SPECIFIC GLUTAMATE DEHYDROGENASE 1-RELATED"/>
    <property type="match status" value="1"/>
</dbReference>
<evidence type="ECO:0000256" key="5">
    <source>
        <dbReference type="RuleBase" id="RU004417"/>
    </source>
</evidence>
<sequence>MYDLERVLQTVKKHNAGEKEFHQAVREVYEDILPYIADKPRYEKAAILERLTEPDRIIRFRVTWMDDNKKIHVNRAWRVQFNNSIGPYKGGLRFHPSVNAGILKFLGFEQTFKNALTSLPIGGAKGGSDFNPKGKSDSEIFRFCHSLMDELQRYIGEDTDIPAGDIGVGKREISYLFGQYKKLTNRFTGTITGKDINFGGSLIRTEATGYGLIYFVQNMLEEFDDDLEEKEVSISGSGNVALYACQKAMDLGAKVVTLSDSDGTIYDKEGIDREKFEFVKELKEVKYGRIKEYADEFSCEYLEGETPWSIPCDIALPCATQNEVDLSSAKTLLKNGLMLLAEGANMPCSADATRLLRDSDVLYAPGKASNAGGVAVSGLEISQNELRMSWSAEEVNDRLQSIMKEIHKKCKEHGEDDDGNIDYMKGANIAGFKKVADAMLAFGPV</sequence>
<comment type="similarity">
    <text evidence="1 4 5">Belongs to the Glu/Leu/Phe/Val dehydrogenases family.</text>
</comment>
<keyword evidence="3 4" id="KW-0560">Oxidoreductase</keyword>
<dbReference type="InterPro" id="IPR033524">
    <property type="entry name" value="Glu/Leu/Phe/Val_DH_AS"/>
</dbReference>
<dbReference type="InterPro" id="IPR006096">
    <property type="entry name" value="Glu/Leu/Phe/Val/Trp_DH_C"/>
</dbReference>
<dbReference type="PROSITE" id="PS00074">
    <property type="entry name" value="GLFV_DEHYDROGENASE"/>
    <property type="match status" value="1"/>
</dbReference>
<dbReference type="Gene3D" id="3.40.50.10860">
    <property type="entry name" value="Leucine Dehydrogenase, chain A, domain 1"/>
    <property type="match status" value="1"/>
</dbReference>